<evidence type="ECO:0000256" key="1">
    <source>
        <dbReference type="SAM" id="SignalP"/>
    </source>
</evidence>
<feature type="chain" id="PRO_5019450807" evidence="1">
    <location>
        <begin position="27"/>
        <end position="201"/>
    </location>
</feature>
<accession>A0A423W778</accession>
<dbReference type="Proteomes" id="UP000285146">
    <property type="component" value="Unassembled WGS sequence"/>
</dbReference>
<protein>
    <submittedName>
        <fullName evidence="2">Uncharacterized protein</fullName>
    </submittedName>
</protein>
<dbReference type="EMBL" id="LKEB01000059">
    <property type="protein sequence ID" value="ROV99209.1"/>
    <property type="molecule type" value="Genomic_DNA"/>
</dbReference>
<name>A0A423W778_9PEZI</name>
<dbReference type="InParanoid" id="A0A423W778"/>
<feature type="signal peptide" evidence="1">
    <location>
        <begin position="1"/>
        <end position="26"/>
    </location>
</feature>
<gene>
    <name evidence="2" type="ORF">VPNG_08198</name>
</gene>
<organism evidence="2 3">
    <name type="scientific">Cytospora leucostoma</name>
    <dbReference type="NCBI Taxonomy" id="1230097"/>
    <lineage>
        <taxon>Eukaryota</taxon>
        <taxon>Fungi</taxon>
        <taxon>Dikarya</taxon>
        <taxon>Ascomycota</taxon>
        <taxon>Pezizomycotina</taxon>
        <taxon>Sordariomycetes</taxon>
        <taxon>Sordariomycetidae</taxon>
        <taxon>Diaporthales</taxon>
        <taxon>Cytosporaceae</taxon>
        <taxon>Cytospora</taxon>
    </lineage>
</organism>
<keyword evidence="3" id="KW-1185">Reference proteome</keyword>
<dbReference type="OrthoDB" id="5186284at2759"/>
<evidence type="ECO:0000313" key="3">
    <source>
        <dbReference type="Proteomes" id="UP000285146"/>
    </source>
</evidence>
<sequence>MTFPTRFIPLVFALTLMLCMMGTTSANDLLFFSGGDNCYASTAHIGCFNHPGDICCISANPFCNTFQLSNTDENVASIWAISGQDCNLHDGYKTCTQKGVGHTDCCIDIFGYDTSSCSAFWGMNLGGKEDGLAAGDGTHSDCVQPNKMVYDDDGKGMREIFLPNGTLQEAIDLYNKNDYAGLGGYKTWEEVMGRDALGLAS</sequence>
<keyword evidence="1" id="KW-0732">Signal</keyword>
<evidence type="ECO:0000313" key="2">
    <source>
        <dbReference type="EMBL" id="ROV99209.1"/>
    </source>
</evidence>
<proteinExistence type="predicted"/>
<reference evidence="2 3" key="1">
    <citation type="submission" date="2015-09" db="EMBL/GenBank/DDBJ databases">
        <title>Host preference determinants of Valsa canker pathogens revealed by comparative genomics.</title>
        <authorList>
            <person name="Yin Z."/>
            <person name="Huang L."/>
        </authorList>
    </citation>
    <scope>NUCLEOTIDE SEQUENCE [LARGE SCALE GENOMIC DNA]</scope>
    <source>
        <strain evidence="2 3">SXYLt</strain>
    </source>
</reference>
<comment type="caution">
    <text evidence="2">The sequence shown here is derived from an EMBL/GenBank/DDBJ whole genome shotgun (WGS) entry which is preliminary data.</text>
</comment>
<dbReference type="AlphaFoldDB" id="A0A423W778"/>